<proteinExistence type="inferred from homology"/>
<keyword evidence="5 7" id="KW-0378">Hydrolase</keyword>
<evidence type="ECO:0000313" key="7">
    <source>
        <dbReference type="EMBL" id="VAW94195.1"/>
    </source>
</evidence>
<keyword evidence="6" id="KW-0694">RNA-binding</keyword>
<comment type="function">
    <text evidence="1">RNaseP catalyzes the removal of the 5'-leader sequence from pre-tRNA to produce the mature 5'-terminus. It can also cleave other RNA substrates such as 4.5S RNA. The protein component plays an auxiliary but essential role in vivo by binding to the 5'-leader sequence and broadening the substrate specificity of the ribozyme.</text>
</comment>
<accession>A0A3B0ZL08</accession>
<reference evidence="7" key="1">
    <citation type="submission" date="2018-06" db="EMBL/GenBank/DDBJ databases">
        <authorList>
            <person name="Zhirakovskaya E."/>
        </authorList>
    </citation>
    <scope>NUCLEOTIDE SEQUENCE</scope>
</reference>
<evidence type="ECO:0000256" key="6">
    <source>
        <dbReference type="ARBA" id="ARBA00022884"/>
    </source>
</evidence>
<dbReference type="EC" id="3.1.26.5" evidence="7"/>
<dbReference type="InterPro" id="IPR000100">
    <property type="entry name" value="RNase_P"/>
</dbReference>
<dbReference type="Gene3D" id="3.30.230.10">
    <property type="match status" value="1"/>
</dbReference>
<dbReference type="GO" id="GO:0000049">
    <property type="term" value="F:tRNA binding"/>
    <property type="evidence" value="ECO:0007669"/>
    <property type="project" value="InterPro"/>
</dbReference>
<dbReference type="AlphaFoldDB" id="A0A3B0ZL08"/>
<dbReference type="InterPro" id="IPR014721">
    <property type="entry name" value="Ribsml_uS5_D2-typ_fold_subgr"/>
</dbReference>
<dbReference type="GO" id="GO:0042781">
    <property type="term" value="F:3'-tRNA processing endoribonuclease activity"/>
    <property type="evidence" value="ECO:0007669"/>
    <property type="project" value="TreeGrafter"/>
</dbReference>
<dbReference type="GO" id="GO:0030677">
    <property type="term" value="C:ribonuclease P complex"/>
    <property type="evidence" value="ECO:0007669"/>
    <property type="project" value="TreeGrafter"/>
</dbReference>
<dbReference type="HAMAP" id="MF_00227">
    <property type="entry name" value="RNase_P"/>
    <property type="match status" value="1"/>
</dbReference>
<evidence type="ECO:0000256" key="5">
    <source>
        <dbReference type="ARBA" id="ARBA00022801"/>
    </source>
</evidence>
<dbReference type="PANTHER" id="PTHR33992:SF1">
    <property type="entry name" value="RIBONUCLEASE P PROTEIN COMPONENT"/>
    <property type="match status" value="1"/>
</dbReference>
<organism evidence="7">
    <name type="scientific">hydrothermal vent metagenome</name>
    <dbReference type="NCBI Taxonomy" id="652676"/>
    <lineage>
        <taxon>unclassified sequences</taxon>
        <taxon>metagenomes</taxon>
        <taxon>ecological metagenomes</taxon>
    </lineage>
</organism>
<keyword evidence="3" id="KW-0540">Nuclease</keyword>
<keyword evidence="2" id="KW-0819">tRNA processing</keyword>
<evidence type="ECO:0000256" key="1">
    <source>
        <dbReference type="ARBA" id="ARBA00002663"/>
    </source>
</evidence>
<dbReference type="SUPFAM" id="SSF54211">
    <property type="entry name" value="Ribosomal protein S5 domain 2-like"/>
    <property type="match status" value="1"/>
</dbReference>
<evidence type="ECO:0000256" key="4">
    <source>
        <dbReference type="ARBA" id="ARBA00022759"/>
    </source>
</evidence>
<name>A0A3B0ZL08_9ZZZZ</name>
<dbReference type="InterPro" id="IPR020568">
    <property type="entry name" value="Ribosomal_Su5_D2-typ_SF"/>
</dbReference>
<dbReference type="Pfam" id="PF00825">
    <property type="entry name" value="Ribonuclease_P"/>
    <property type="match status" value="1"/>
</dbReference>
<dbReference type="InterPro" id="IPR020539">
    <property type="entry name" value="RNase_P_CS"/>
</dbReference>
<protein>
    <submittedName>
        <fullName evidence="7">Ribonuclease P protein component</fullName>
        <ecNumber evidence="7">3.1.26.5</ecNumber>
    </submittedName>
</protein>
<dbReference type="NCBIfam" id="TIGR00188">
    <property type="entry name" value="rnpA"/>
    <property type="match status" value="1"/>
</dbReference>
<evidence type="ECO:0000256" key="2">
    <source>
        <dbReference type="ARBA" id="ARBA00022694"/>
    </source>
</evidence>
<dbReference type="PANTHER" id="PTHR33992">
    <property type="entry name" value="RIBONUCLEASE P PROTEIN COMPONENT"/>
    <property type="match status" value="1"/>
</dbReference>
<dbReference type="PROSITE" id="PS00648">
    <property type="entry name" value="RIBONUCLEASE_P"/>
    <property type="match status" value="1"/>
</dbReference>
<dbReference type="GO" id="GO:0004526">
    <property type="term" value="F:ribonuclease P activity"/>
    <property type="evidence" value="ECO:0007669"/>
    <property type="project" value="UniProtKB-EC"/>
</dbReference>
<keyword evidence="4" id="KW-0255">Endonuclease</keyword>
<dbReference type="EMBL" id="UOFT01000036">
    <property type="protein sequence ID" value="VAW94195.1"/>
    <property type="molecule type" value="Genomic_DNA"/>
</dbReference>
<sequence>MSVKDNLVGMPCSNQQHVDLSTKRKTGSFTRASRLLTAKQFSNVFENPYKCHHAYLLILARKNSESKNLQVARLGLAVAKKNIKLAVRRNRFKRIVRENFRQHKVQLAGLDIVVLAKHAANGATSQQLRTVLEQQWQHLAKQFNTRSY</sequence>
<evidence type="ECO:0000256" key="3">
    <source>
        <dbReference type="ARBA" id="ARBA00022722"/>
    </source>
</evidence>
<gene>
    <name evidence="7" type="ORF">MNBD_GAMMA23-2201</name>
</gene>